<proteinExistence type="inferred from homology"/>
<dbReference type="KEGG" id="ares:IWH25_07450"/>
<dbReference type="InterPro" id="IPR003838">
    <property type="entry name" value="ABC3_permease_C"/>
</dbReference>
<evidence type="ECO:0000256" key="1">
    <source>
        <dbReference type="ARBA" id="ARBA00004651"/>
    </source>
</evidence>
<gene>
    <name evidence="10" type="ORF">IWH25_07450</name>
</gene>
<comment type="subcellular location">
    <subcellularLocation>
        <location evidence="1">Cell membrane</location>
        <topology evidence="1">Multi-pass membrane protein</topology>
    </subcellularLocation>
</comment>
<comment type="similarity">
    <text evidence="6">Belongs to the ABC-4 integral membrane protein family.</text>
</comment>
<evidence type="ECO:0000256" key="6">
    <source>
        <dbReference type="ARBA" id="ARBA00038076"/>
    </source>
</evidence>
<evidence type="ECO:0000256" key="3">
    <source>
        <dbReference type="ARBA" id="ARBA00022692"/>
    </source>
</evidence>
<dbReference type="Pfam" id="PF12704">
    <property type="entry name" value="MacB_PCD"/>
    <property type="match status" value="1"/>
</dbReference>
<feature type="transmembrane region" description="Helical" evidence="7">
    <location>
        <begin position="21"/>
        <end position="41"/>
    </location>
</feature>
<feature type="domain" description="MacB-like periplasmic core" evidence="9">
    <location>
        <begin position="21"/>
        <end position="243"/>
    </location>
</feature>
<evidence type="ECO:0000259" key="8">
    <source>
        <dbReference type="Pfam" id="PF02687"/>
    </source>
</evidence>
<reference evidence="10" key="1">
    <citation type="submission" date="2020-11" db="EMBL/GenBank/DDBJ databases">
        <title>Azospira restricta DSM 18626 genome sequence.</title>
        <authorList>
            <person name="Moe W.M."/>
        </authorList>
    </citation>
    <scope>NUCLEOTIDE SEQUENCE</scope>
    <source>
        <strain evidence="10">DSM 18626</strain>
    </source>
</reference>
<organism evidence="10 11">
    <name type="scientific">Azospira restricta</name>
    <dbReference type="NCBI Taxonomy" id="404405"/>
    <lineage>
        <taxon>Bacteria</taxon>
        <taxon>Pseudomonadati</taxon>
        <taxon>Pseudomonadota</taxon>
        <taxon>Betaproteobacteria</taxon>
        <taxon>Rhodocyclales</taxon>
        <taxon>Rhodocyclaceae</taxon>
        <taxon>Azospira</taxon>
    </lineage>
</organism>
<dbReference type="Proteomes" id="UP000663444">
    <property type="component" value="Chromosome"/>
</dbReference>
<sequence>MRPADSLQLALRAITAHRLRSFLTLLGIAVGIAAVILLTSIGEGIHRFVLAEFTQFGTNVIAVGPGKTKTAGPHPSGIPTSVRPLTLADAQSLERLPQVAAVTPTIWGNTEVSANGRLRRTTAYGVSAAMAQVFNIKVKSGQFLPAEDLESARAFVVLGSKLKEELFGSANPLGAKLRIGSNQFRIVGVLESKGQFLGIDLDDTAYIPAARALELFNRDGLMEIHVSYAEGVPAAQVSSAIKATLTARHGREDFTITTQEDMLKTLSKILDILTMAVGALGSISLLVGGVGIVTIMTIAVSERTGEIGLLVALGAPRRTILGLFLGEAVALSALGGLLGLALGIGLAQIIHLAVPELPVHTPLSFVLLAEAVAVAIGLAAGVLPARRAARLDPVEALRAE</sequence>
<feature type="transmembrane region" description="Helical" evidence="7">
    <location>
        <begin position="321"/>
        <end position="350"/>
    </location>
</feature>
<protein>
    <submittedName>
        <fullName evidence="10">ABC transporter permease</fullName>
    </submittedName>
</protein>
<evidence type="ECO:0000256" key="5">
    <source>
        <dbReference type="ARBA" id="ARBA00023136"/>
    </source>
</evidence>
<keyword evidence="5 7" id="KW-0472">Membrane</keyword>
<feature type="domain" description="ABC3 transporter permease C-terminal" evidence="8">
    <location>
        <begin position="280"/>
        <end position="393"/>
    </location>
</feature>
<keyword evidence="3 7" id="KW-0812">Transmembrane</keyword>
<dbReference type="InterPro" id="IPR025857">
    <property type="entry name" value="MacB_PCD"/>
</dbReference>
<feature type="transmembrane region" description="Helical" evidence="7">
    <location>
        <begin position="362"/>
        <end position="383"/>
    </location>
</feature>
<evidence type="ECO:0000256" key="7">
    <source>
        <dbReference type="SAM" id="Phobius"/>
    </source>
</evidence>
<dbReference type="GO" id="GO:0005886">
    <property type="term" value="C:plasma membrane"/>
    <property type="evidence" value="ECO:0007669"/>
    <property type="project" value="UniProtKB-SubCell"/>
</dbReference>
<evidence type="ECO:0000256" key="4">
    <source>
        <dbReference type="ARBA" id="ARBA00022989"/>
    </source>
</evidence>
<evidence type="ECO:0000256" key="2">
    <source>
        <dbReference type="ARBA" id="ARBA00022475"/>
    </source>
</evidence>
<evidence type="ECO:0000313" key="11">
    <source>
        <dbReference type="Proteomes" id="UP000663444"/>
    </source>
</evidence>
<keyword evidence="11" id="KW-1185">Reference proteome</keyword>
<dbReference type="AlphaFoldDB" id="A0A974SSN0"/>
<keyword evidence="2" id="KW-1003">Cell membrane</keyword>
<dbReference type="PANTHER" id="PTHR30572:SF4">
    <property type="entry name" value="ABC TRANSPORTER PERMEASE YTRF"/>
    <property type="match status" value="1"/>
</dbReference>
<evidence type="ECO:0000259" key="9">
    <source>
        <dbReference type="Pfam" id="PF12704"/>
    </source>
</evidence>
<dbReference type="EMBL" id="CP064781">
    <property type="protein sequence ID" value="QRJ65664.1"/>
    <property type="molecule type" value="Genomic_DNA"/>
</dbReference>
<name>A0A974SSN0_9RHOO</name>
<keyword evidence="4 7" id="KW-1133">Transmembrane helix</keyword>
<dbReference type="RefSeq" id="WP_203389182.1">
    <property type="nucleotide sequence ID" value="NZ_CP064781.1"/>
</dbReference>
<feature type="transmembrane region" description="Helical" evidence="7">
    <location>
        <begin position="272"/>
        <end position="300"/>
    </location>
</feature>
<accession>A0A974SSN0</accession>
<dbReference type="InterPro" id="IPR050250">
    <property type="entry name" value="Macrolide_Exporter_MacB"/>
</dbReference>
<dbReference type="GO" id="GO:0022857">
    <property type="term" value="F:transmembrane transporter activity"/>
    <property type="evidence" value="ECO:0007669"/>
    <property type="project" value="TreeGrafter"/>
</dbReference>
<dbReference type="PANTHER" id="PTHR30572">
    <property type="entry name" value="MEMBRANE COMPONENT OF TRANSPORTER-RELATED"/>
    <property type="match status" value="1"/>
</dbReference>
<dbReference type="Pfam" id="PF02687">
    <property type="entry name" value="FtsX"/>
    <property type="match status" value="1"/>
</dbReference>
<evidence type="ECO:0000313" key="10">
    <source>
        <dbReference type="EMBL" id="QRJ65664.1"/>
    </source>
</evidence>